<dbReference type="FunFam" id="3.90.740.10:FF:000005">
    <property type="entry name" value="Valine--tRNA ligase, mitochondrial"/>
    <property type="match status" value="1"/>
</dbReference>
<sequence length="922" mass="105652">MAPRNLSCFHVKNRSGDQVQKPKVVVPYESIGGVDLSDARLYAYLAECRMMKWTLKVGFSLFGRAVLNSYIIYDQNSFDKLKLTRHQFMVEVVEVLAGDFFYPPKVVWYCCRAAEILAARQKLCFCELPLLCYPNSSQLLEVRLSQAVTDAFINLHEKNKIYRDTQLVNWCCSLQSSISDIEVDNVKIDKPTKIPVPGYTDGVDFGILSLFAYPIEDSHEEVVVSTTRLETILGDTAIAVHPNDTRYTHLIGRKVWHPLCSRSMPIIADSFVDREFGTGVVKITPGHSYVDFEVARRHNLAVLSVIDDKGNIHGEAGESFIGMPRFLARNKVCLALKDLGLYRGEMPHDMMLPLCSRSGDVIEPLLKEQWFLNCKDLADQAIRVAENGELTFSAPHHKAVWFEWLRNARNWCLSRQLWWGHRIPAYNFQTEKGNVWIVARSQEDAVKKFCKQRPSCTYFSCSQDEDVLDTWFSSALLPFSVFGWPQETDNLREFYPLSLLETGRDILFFWVARMVMLGLELTGSLPFRHILLHGIIRDEEGRKMSKSLGNVIDPMDVIQGASHEELRKKQGSMLQNKMKVETSCDKQSKYMNDGIPECGADALRFTLCSHDFKVDEIRVSVEHMKVNRFFCNKIWQAFRFVQQHLGADFVPLQQFKLSGKEDTVDLWILSRLSELVALCNASFISHDLQKAISSLHTFWLTYFCDIYLESCKGIFQQDDLELHQTVRHILYLIMHTFLRAMAPFMPFLAEELYQRLPMKGINWPESVCIASYPLSEEYPWRDETAENTMALVQNICNRILSKRHACHDLKSAIPVDLIVADQHLQANLKGCIRVIKRLTRADPVHITGPFSCSVDCEAIVITEKVHLLVHLQKQVDYSKELKRLSLKHNKILFSKEKVAAKLSKLQSTGKGHLSVTTKLQEK</sequence>
<dbReference type="Gene3D" id="1.10.730.10">
    <property type="entry name" value="Isoleucyl-tRNA Synthetase, Domain 1"/>
    <property type="match status" value="1"/>
</dbReference>
<feature type="domain" description="Methionyl/Valyl/Leucyl/Isoleucyl-tRNA synthetase anticodon-binding" evidence="12">
    <location>
        <begin position="665"/>
        <end position="804"/>
    </location>
</feature>
<keyword evidence="3" id="KW-0963">Cytoplasm</keyword>
<evidence type="ECO:0000259" key="11">
    <source>
        <dbReference type="Pfam" id="PF00133"/>
    </source>
</evidence>
<dbReference type="CDD" id="cd07962">
    <property type="entry name" value="Anticodon_Ia_Val"/>
    <property type="match status" value="1"/>
</dbReference>
<dbReference type="NCBIfam" id="TIGR00422">
    <property type="entry name" value="valS"/>
    <property type="match status" value="1"/>
</dbReference>
<dbReference type="InterPro" id="IPR002300">
    <property type="entry name" value="aa-tRNA-synth_Ia"/>
</dbReference>
<dbReference type="Pfam" id="PF08264">
    <property type="entry name" value="Anticodon_1"/>
    <property type="match status" value="1"/>
</dbReference>
<dbReference type="InterPro" id="IPR013155">
    <property type="entry name" value="M/V/L/I-tRNA-synth_anticd-bd"/>
</dbReference>
<accession>A0A2T7NI69</accession>
<dbReference type="InterPro" id="IPR009008">
    <property type="entry name" value="Val/Leu/Ile-tRNA-synth_edit"/>
</dbReference>
<dbReference type="EMBL" id="PZQS01000012">
    <property type="protein sequence ID" value="PVD20864.1"/>
    <property type="molecule type" value="Genomic_DNA"/>
</dbReference>
<evidence type="ECO:0000256" key="4">
    <source>
        <dbReference type="ARBA" id="ARBA00022598"/>
    </source>
</evidence>
<comment type="similarity">
    <text evidence="1">Belongs to the class-I aminoacyl-tRNA synthetase family.</text>
</comment>
<keyword evidence="4" id="KW-0436">Ligase</keyword>
<dbReference type="GO" id="GO:0002161">
    <property type="term" value="F:aminoacyl-tRNA deacylase activity"/>
    <property type="evidence" value="ECO:0007669"/>
    <property type="project" value="InterPro"/>
</dbReference>
<dbReference type="PANTHER" id="PTHR11946">
    <property type="entry name" value="VALYL-TRNA SYNTHETASES"/>
    <property type="match status" value="1"/>
</dbReference>
<evidence type="ECO:0000256" key="3">
    <source>
        <dbReference type="ARBA" id="ARBA00022490"/>
    </source>
</evidence>
<dbReference type="AlphaFoldDB" id="A0A2T7NI69"/>
<dbReference type="Gene3D" id="3.90.740.10">
    <property type="entry name" value="Valyl/Leucyl/Isoleucyl-tRNA synthetase, editing domain"/>
    <property type="match status" value="1"/>
</dbReference>
<dbReference type="Pfam" id="PF00133">
    <property type="entry name" value="tRNA-synt_1"/>
    <property type="match status" value="1"/>
</dbReference>
<dbReference type="Proteomes" id="UP000245119">
    <property type="component" value="Linkage Group LG12"/>
</dbReference>
<feature type="domain" description="Aminoacyl-tRNA synthetase class Ia" evidence="11">
    <location>
        <begin position="138"/>
        <end position="614"/>
    </location>
</feature>
<dbReference type="GO" id="GO:0005524">
    <property type="term" value="F:ATP binding"/>
    <property type="evidence" value="ECO:0007669"/>
    <property type="project" value="UniProtKB-KW"/>
</dbReference>
<dbReference type="GO" id="GO:0006438">
    <property type="term" value="P:valyl-tRNA aminoacylation"/>
    <property type="evidence" value="ECO:0007669"/>
    <property type="project" value="InterPro"/>
</dbReference>
<evidence type="ECO:0000256" key="1">
    <source>
        <dbReference type="ARBA" id="ARBA00005594"/>
    </source>
</evidence>
<dbReference type="PRINTS" id="PR00986">
    <property type="entry name" value="TRNASYNTHVAL"/>
</dbReference>
<dbReference type="InterPro" id="IPR002303">
    <property type="entry name" value="Valyl-tRNA_ligase"/>
</dbReference>
<dbReference type="GO" id="GO:0005829">
    <property type="term" value="C:cytosol"/>
    <property type="evidence" value="ECO:0007669"/>
    <property type="project" value="TreeGrafter"/>
</dbReference>
<evidence type="ECO:0000256" key="6">
    <source>
        <dbReference type="ARBA" id="ARBA00022840"/>
    </source>
</evidence>
<dbReference type="InterPro" id="IPR009080">
    <property type="entry name" value="tRNAsynth_Ia_anticodon-bd"/>
</dbReference>
<keyword evidence="14" id="KW-1185">Reference proteome</keyword>
<keyword evidence="7" id="KW-0648">Protein biosynthesis</keyword>
<dbReference type="SUPFAM" id="SSF47323">
    <property type="entry name" value="Anticodon-binding domain of a subclass of class I aminoacyl-tRNA synthetases"/>
    <property type="match status" value="1"/>
</dbReference>
<evidence type="ECO:0000256" key="7">
    <source>
        <dbReference type="ARBA" id="ARBA00022917"/>
    </source>
</evidence>
<dbReference type="GO" id="GO:0004832">
    <property type="term" value="F:valine-tRNA ligase activity"/>
    <property type="evidence" value="ECO:0007669"/>
    <property type="project" value="UniProtKB-EC"/>
</dbReference>
<evidence type="ECO:0000256" key="8">
    <source>
        <dbReference type="ARBA" id="ARBA00023146"/>
    </source>
</evidence>
<evidence type="ECO:0000256" key="10">
    <source>
        <dbReference type="ARBA" id="ARBA00047552"/>
    </source>
</evidence>
<keyword evidence="5" id="KW-0547">Nucleotide-binding</keyword>
<evidence type="ECO:0000256" key="2">
    <source>
        <dbReference type="ARBA" id="ARBA00013169"/>
    </source>
</evidence>
<evidence type="ECO:0000313" key="14">
    <source>
        <dbReference type="Proteomes" id="UP000245119"/>
    </source>
</evidence>
<keyword evidence="8" id="KW-0030">Aminoacyl-tRNA synthetase</keyword>
<dbReference type="OrthoDB" id="629407at2759"/>
<evidence type="ECO:0000256" key="9">
    <source>
        <dbReference type="ARBA" id="ARBA00029936"/>
    </source>
</evidence>
<dbReference type="PANTHER" id="PTHR11946:SF109">
    <property type="entry name" value="VALINE--TRNA LIGASE"/>
    <property type="match status" value="1"/>
</dbReference>
<evidence type="ECO:0000256" key="5">
    <source>
        <dbReference type="ARBA" id="ARBA00022741"/>
    </source>
</evidence>
<dbReference type="EC" id="6.1.1.9" evidence="2"/>
<dbReference type="Gene3D" id="3.40.50.620">
    <property type="entry name" value="HUPs"/>
    <property type="match status" value="2"/>
</dbReference>
<dbReference type="SUPFAM" id="SSF52374">
    <property type="entry name" value="Nucleotidylyl transferase"/>
    <property type="match status" value="1"/>
</dbReference>
<name>A0A2T7NI69_POMCA</name>
<organism evidence="13 14">
    <name type="scientific">Pomacea canaliculata</name>
    <name type="common">Golden apple snail</name>
    <dbReference type="NCBI Taxonomy" id="400727"/>
    <lineage>
        <taxon>Eukaryota</taxon>
        <taxon>Metazoa</taxon>
        <taxon>Spiralia</taxon>
        <taxon>Lophotrochozoa</taxon>
        <taxon>Mollusca</taxon>
        <taxon>Gastropoda</taxon>
        <taxon>Caenogastropoda</taxon>
        <taxon>Architaenioglossa</taxon>
        <taxon>Ampullarioidea</taxon>
        <taxon>Ampullariidae</taxon>
        <taxon>Pomacea</taxon>
    </lineage>
</organism>
<dbReference type="STRING" id="400727.A0A2T7NI69"/>
<feature type="non-terminal residue" evidence="13">
    <location>
        <position position="922"/>
    </location>
</feature>
<reference evidence="13 14" key="1">
    <citation type="submission" date="2018-04" db="EMBL/GenBank/DDBJ databases">
        <title>The genome of golden apple snail Pomacea canaliculata provides insight into stress tolerance and invasive adaptation.</title>
        <authorList>
            <person name="Liu C."/>
            <person name="Liu B."/>
            <person name="Ren Y."/>
            <person name="Zhang Y."/>
            <person name="Wang H."/>
            <person name="Li S."/>
            <person name="Jiang F."/>
            <person name="Yin L."/>
            <person name="Zhang G."/>
            <person name="Qian W."/>
            <person name="Fan W."/>
        </authorList>
    </citation>
    <scope>NUCLEOTIDE SEQUENCE [LARGE SCALE GENOMIC DNA]</scope>
    <source>
        <strain evidence="13">SZHN2017</strain>
        <tissue evidence="13">Muscle</tissue>
    </source>
</reference>
<dbReference type="InterPro" id="IPR014729">
    <property type="entry name" value="Rossmann-like_a/b/a_fold"/>
</dbReference>
<gene>
    <name evidence="13" type="ORF">C0Q70_19026</name>
</gene>
<proteinExistence type="inferred from homology"/>
<evidence type="ECO:0000259" key="12">
    <source>
        <dbReference type="Pfam" id="PF08264"/>
    </source>
</evidence>
<protein>
    <recommendedName>
        <fullName evidence="2">valine--tRNA ligase</fullName>
        <ecNumber evidence="2">6.1.1.9</ecNumber>
    </recommendedName>
    <alternativeName>
        <fullName evidence="9">Valyl-tRNA synthetase</fullName>
    </alternativeName>
</protein>
<keyword evidence="6" id="KW-0067">ATP-binding</keyword>
<comment type="caution">
    <text evidence="13">The sequence shown here is derived from an EMBL/GenBank/DDBJ whole genome shotgun (WGS) entry which is preliminary data.</text>
</comment>
<dbReference type="InterPro" id="IPR033705">
    <property type="entry name" value="Anticodon_Ia_Val"/>
</dbReference>
<dbReference type="FunFam" id="3.40.50.620:FF:000078">
    <property type="entry name" value="Valine--tRNA ligase, mitochondrial"/>
    <property type="match status" value="1"/>
</dbReference>
<evidence type="ECO:0000313" key="13">
    <source>
        <dbReference type="EMBL" id="PVD20864.1"/>
    </source>
</evidence>
<comment type="catalytic activity">
    <reaction evidence="10">
        <text>tRNA(Val) + L-valine + ATP = L-valyl-tRNA(Val) + AMP + diphosphate</text>
        <dbReference type="Rhea" id="RHEA:10704"/>
        <dbReference type="Rhea" id="RHEA-COMP:9672"/>
        <dbReference type="Rhea" id="RHEA-COMP:9708"/>
        <dbReference type="ChEBI" id="CHEBI:30616"/>
        <dbReference type="ChEBI" id="CHEBI:33019"/>
        <dbReference type="ChEBI" id="CHEBI:57762"/>
        <dbReference type="ChEBI" id="CHEBI:78442"/>
        <dbReference type="ChEBI" id="CHEBI:78537"/>
        <dbReference type="ChEBI" id="CHEBI:456215"/>
        <dbReference type="EC" id="6.1.1.9"/>
    </reaction>
</comment>
<dbReference type="SUPFAM" id="SSF50677">
    <property type="entry name" value="ValRS/IleRS/LeuRS editing domain"/>
    <property type="match status" value="1"/>
</dbReference>